<dbReference type="SUPFAM" id="SSF55347">
    <property type="entry name" value="Glyceraldehyde-3-phosphate dehydrogenase-like, C-terminal domain"/>
    <property type="match status" value="1"/>
</dbReference>
<accession>A0A0F8WKQ3</accession>
<dbReference type="Pfam" id="PF02894">
    <property type="entry name" value="GFO_IDH_MocA_C"/>
    <property type="match status" value="1"/>
</dbReference>
<organism evidence="3">
    <name type="scientific">marine sediment metagenome</name>
    <dbReference type="NCBI Taxonomy" id="412755"/>
    <lineage>
        <taxon>unclassified sequences</taxon>
        <taxon>metagenomes</taxon>
        <taxon>ecological metagenomes</taxon>
    </lineage>
</organism>
<feature type="domain" description="Gfo/Idh/MocA-like oxidoreductase N-terminal" evidence="1">
    <location>
        <begin position="7"/>
        <end position="123"/>
    </location>
</feature>
<evidence type="ECO:0000259" key="2">
    <source>
        <dbReference type="Pfam" id="PF02894"/>
    </source>
</evidence>
<proteinExistence type="predicted"/>
<dbReference type="InterPro" id="IPR036291">
    <property type="entry name" value="NAD(P)-bd_dom_sf"/>
</dbReference>
<evidence type="ECO:0000259" key="1">
    <source>
        <dbReference type="Pfam" id="PF01408"/>
    </source>
</evidence>
<dbReference type="Gene3D" id="3.40.50.720">
    <property type="entry name" value="NAD(P)-binding Rossmann-like Domain"/>
    <property type="match status" value="1"/>
</dbReference>
<dbReference type="GO" id="GO:0000166">
    <property type="term" value="F:nucleotide binding"/>
    <property type="evidence" value="ECO:0007669"/>
    <property type="project" value="InterPro"/>
</dbReference>
<feature type="domain" description="Gfo/Idh/MocA-like oxidoreductase C-terminal" evidence="2">
    <location>
        <begin position="168"/>
        <end position="318"/>
    </location>
</feature>
<evidence type="ECO:0000313" key="3">
    <source>
        <dbReference type="EMBL" id="KKK48820.1"/>
    </source>
</evidence>
<sequence>MTVSDPRICIVGAGGLSTKRIYPNIGAAGAKLVGVCDLDEGKARRNADRFGGTVYTDMAEMLQAEAPDGVIICIGPDAHAELAKDVLSRGIPVYTEKPPAPDAASALAVARASKQTGVLCTTAFKKRYAAAYTRAREFIESFAPEQMLSISLVYASATYSNESPRSDLLLDFGIHGIDLISFLGGDVRGVFAFTSDRHAYAVSLEFASGAVGTFNLNDGRSFGIPTEEVEISFAGGNFMTVHNSSCWRISMDGKPTEWREPPTFTSAGDSGNDTGHLAELVDFVEAIRQGRTTRSNIYQSYKSMVLYEAIRLSAGTRQFV</sequence>
<dbReference type="InterPro" id="IPR000683">
    <property type="entry name" value="Gfo/Idh/MocA-like_OxRdtase_N"/>
</dbReference>
<dbReference type="Gene3D" id="3.30.360.10">
    <property type="entry name" value="Dihydrodipicolinate Reductase, domain 2"/>
    <property type="match status" value="1"/>
</dbReference>
<evidence type="ECO:0008006" key="4">
    <source>
        <dbReference type="Google" id="ProtNLM"/>
    </source>
</evidence>
<feature type="non-terminal residue" evidence="3">
    <location>
        <position position="320"/>
    </location>
</feature>
<gene>
    <name evidence="3" type="ORF">LCGC14_3141280</name>
</gene>
<dbReference type="AlphaFoldDB" id="A0A0F8WKQ3"/>
<dbReference type="Pfam" id="PF01408">
    <property type="entry name" value="GFO_IDH_MocA"/>
    <property type="match status" value="1"/>
</dbReference>
<comment type="caution">
    <text evidence="3">The sequence shown here is derived from an EMBL/GenBank/DDBJ whole genome shotgun (WGS) entry which is preliminary data.</text>
</comment>
<dbReference type="SUPFAM" id="SSF51735">
    <property type="entry name" value="NAD(P)-binding Rossmann-fold domains"/>
    <property type="match status" value="1"/>
</dbReference>
<protein>
    <recommendedName>
        <fullName evidence="4">Gfo/Idh/MocA-like oxidoreductase N-terminal domain-containing protein</fullName>
    </recommendedName>
</protein>
<dbReference type="InterPro" id="IPR052515">
    <property type="entry name" value="Gfo/Idh/MocA_Oxidoreductase"/>
</dbReference>
<dbReference type="EMBL" id="LAZR01068875">
    <property type="protein sequence ID" value="KKK48820.1"/>
    <property type="molecule type" value="Genomic_DNA"/>
</dbReference>
<name>A0A0F8WKQ3_9ZZZZ</name>
<dbReference type="PANTHER" id="PTHR43249">
    <property type="entry name" value="UDP-N-ACETYL-2-AMINO-2-DEOXY-D-GLUCURONATE OXIDASE"/>
    <property type="match status" value="1"/>
</dbReference>
<dbReference type="InterPro" id="IPR004104">
    <property type="entry name" value="Gfo/Idh/MocA-like_OxRdtase_C"/>
</dbReference>
<reference evidence="3" key="1">
    <citation type="journal article" date="2015" name="Nature">
        <title>Complex archaea that bridge the gap between prokaryotes and eukaryotes.</title>
        <authorList>
            <person name="Spang A."/>
            <person name="Saw J.H."/>
            <person name="Jorgensen S.L."/>
            <person name="Zaremba-Niedzwiedzka K."/>
            <person name="Martijn J."/>
            <person name="Lind A.E."/>
            <person name="van Eijk R."/>
            <person name="Schleper C."/>
            <person name="Guy L."/>
            <person name="Ettema T.J."/>
        </authorList>
    </citation>
    <scope>NUCLEOTIDE SEQUENCE</scope>
</reference>
<dbReference type="PANTHER" id="PTHR43249:SF1">
    <property type="entry name" value="D-GLUCOSIDE 3-DEHYDROGENASE"/>
    <property type="match status" value="1"/>
</dbReference>